<reference evidence="2" key="1">
    <citation type="journal article" date="2019" name="Int. J. Syst. Evol. Microbiol.">
        <title>The Global Catalogue of Microorganisms (GCM) 10K type strain sequencing project: providing services to taxonomists for standard genome sequencing and annotation.</title>
        <authorList>
            <consortium name="The Broad Institute Genomics Platform"/>
            <consortium name="The Broad Institute Genome Sequencing Center for Infectious Disease"/>
            <person name="Wu L."/>
            <person name="Ma J."/>
        </authorList>
    </citation>
    <scope>NUCLEOTIDE SEQUENCE [LARGE SCALE GENOMIC DNA]</scope>
    <source>
        <strain evidence="2">CCUG 55250</strain>
    </source>
</reference>
<name>A0ABW0IEP8_9BACT</name>
<dbReference type="PANTHER" id="PTHR42754:SF1">
    <property type="entry name" value="LIPOPROTEIN"/>
    <property type="match status" value="1"/>
</dbReference>
<dbReference type="PANTHER" id="PTHR42754">
    <property type="entry name" value="ENDOGLUCANASE"/>
    <property type="match status" value="1"/>
</dbReference>
<comment type="caution">
    <text evidence="1">The sequence shown here is derived from an EMBL/GenBank/DDBJ whole genome shotgun (WGS) entry which is preliminary data.</text>
</comment>
<dbReference type="EMBL" id="JBHSMA010000009">
    <property type="protein sequence ID" value="MFC5411959.1"/>
    <property type="molecule type" value="Genomic_DNA"/>
</dbReference>
<protein>
    <recommendedName>
        <fullName evidence="3">T9SS C-terminal target domain-containing protein</fullName>
    </recommendedName>
</protein>
<dbReference type="Proteomes" id="UP001596106">
    <property type="component" value="Unassembled WGS sequence"/>
</dbReference>
<sequence length="359" mass="37964">MDTYIPFRMRYFFYSKCGVNSLVTTLVFWLGSLAVSPAQLMDWQKTFGGTEFDNGYSIKPTTDGGYVVAGDTKSNDGNVSGNHGDNDVWVVKLNAFGNIVWQKALGGTGYDFASAILQTSDRGFVVAATSYSNDGDVRGSHGQSDFWIVKLNSSGDIVWQKTFGGSGSEFANAITATADGGFVVAGLTTSTDGDVHGNHGRSDMWVLRLNSSGGIVWQKTLGGSSDDGATSITASADGGFVVAGQTGSNDGDVSGNHGGQSDAWVVKVSSSGVVVWQRALGGSDAHGDRATGIIATTDNLYMVAGTTSSNDGDVYFNHGGQDAWVIQLNDRGNCIGRKHWEAQVKRSPMPLRQRPMAVF</sequence>
<evidence type="ECO:0000313" key="1">
    <source>
        <dbReference type="EMBL" id="MFC5411959.1"/>
    </source>
</evidence>
<accession>A0ABW0IEP8</accession>
<organism evidence="1 2">
    <name type="scientific">Larkinella bovis</name>
    <dbReference type="NCBI Taxonomy" id="683041"/>
    <lineage>
        <taxon>Bacteria</taxon>
        <taxon>Pseudomonadati</taxon>
        <taxon>Bacteroidota</taxon>
        <taxon>Cytophagia</taxon>
        <taxon>Cytophagales</taxon>
        <taxon>Spirosomataceae</taxon>
        <taxon>Larkinella</taxon>
    </lineage>
</organism>
<keyword evidence="2" id="KW-1185">Reference proteome</keyword>
<evidence type="ECO:0000313" key="2">
    <source>
        <dbReference type="Proteomes" id="UP001596106"/>
    </source>
</evidence>
<dbReference type="InterPro" id="IPR011047">
    <property type="entry name" value="Quinoprotein_ADH-like_sf"/>
</dbReference>
<evidence type="ECO:0008006" key="3">
    <source>
        <dbReference type="Google" id="ProtNLM"/>
    </source>
</evidence>
<proteinExistence type="predicted"/>
<dbReference type="RefSeq" id="WP_379848993.1">
    <property type="nucleotide sequence ID" value="NZ_JBHSMA010000009.1"/>
</dbReference>
<gene>
    <name evidence="1" type="ORF">ACFPMF_21725</name>
</gene>
<dbReference type="SUPFAM" id="SSF50998">
    <property type="entry name" value="Quinoprotein alcohol dehydrogenase-like"/>
    <property type="match status" value="1"/>
</dbReference>